<dbReference type="EMBL" id="LGRX02029873">
    <property type="protein sequence ID" value="KAK3246376.1"/>
    <property type="molecule type" value="Genomic_DNA"/>
</dbReference>
<comment type="caution">
    <text evidence="3">The sequence shown here is derived from an EMBL/GenBank/DDBJ whole genome shotgun (WGS) entry which is preliminary data.</text>
</comment>
<dbReference type="InterPro" id="IPR032710">
    <property type="entry name" value="NTF2-like_dom_sf"/>
</dbReference>
<protein>
    <submittedName>
        <fullName evidence="3">Uncharacterized protein</fullName>
    </submittedName>
</protein>
<gene>
    <name evidence="3" type="ORF">CYMTET_44086</name>
</gene>
<keyword evidence="4" id="KW-1185">Reference proteome</keyword>
<name>A0AAE0C0V9_9CHLO</name>
<evidence type="ECO:0000313" key="3">
    <source>
        <dbReference type="EMBL" id="KAK3246376.1"/>
    </source>
</evidence>
<dbReference type="PANTHER" id="PTHR34123:SF3">
    <property type="entry name" value="SNOAL-LIKE DOMAIN-CONTAINING PROTEIN"/>
    <property type="match status" value="1"/>
</dbReference>
<dbReference type="Pfam" id="PF10184">
    <property type="entry name" value="DUF2358"/>
    <property type="match status" value="1"/>
</dbReference>
<dbReference type="Gene3D" id="3.10.450.50">
    <property type="match status" value="1"/>
</dbReference>
<reference evidence="3 4" key="1">
    <citation type="journal article" date="2015" name="Genome Biol. Evol.">
        <title>Comparative Genomics of a Bacterivorous Green Alga Reveals Evolutionary Causalities and Consequences of Phago-Mixotrophic Mode of Nutrition.</title>
        <authorList>
            <person name="Burns J.A."/>
            <person name="Paasch A."/>
            <person name="Narechania A."/>
            <person name="Kim E."/>
        </authorList>
    </citation>
    <scope>NUCLEOTIDE SEQUENCE [LARGE SCALE GENOMIC DNA]</scope>
    <source>
        <strain evidence="3 4">PLY_AMNH</strain>
    </source>
</reference>
<evidence type="ECO:0000256" key="2">
    <source>
        <dbReference type="SAM" id="Phobius"/>
    </source>
</evidence>
<sequence>MNITLQLTMKPHSPHLPRRAQRKASEGSGKGLTSNDVKPATEHSRTCVKIHEEQMSSKCMRREALLSAMKTAAVMGAAHQAVLPAVGAVHAIPLAPLGKPGAPTGDAKRTGLSAAEIKDILSDDLTVGQYFVTGNLTKEIFADDCRFKDPTNDIVGLARYVKALGVLFDPARSSVELLNIEVTGSGTVEADWTLGGYLVFPWNPKIERIQGHTVYSLNADGLIQTQEQMLGLVGCLIFWATGGMWMLWCGGPCGAYLAGTAFSGK</sequence>
<dbReference type="InterPro" id="IPR018790">
    <property type="entry name" value="DUF2358"/>
</dbReference>
<evidence type="ECO:0000256" key="1">
    <source>
        <dbReference type="SAM" id="MobiDB-lite"/>
    </source>
</evidence>
<dbReference type="PANTHER" id="PTHR34123">
    <property type="entry name" value="OS04G0578200 PROTEIN"/>
    <property type="match status" value="1"/>
</dbReference>
<accession>A0AAE0C0V9</accession>
<feature type="compositionally biased region" description="Basic residues" evidence="1">
    <location>
        <begin position="12"/>
        <end position="22"/>
    </location>
</feature>
<dbReference type="Proteomes" id="UP001190700">
    <property type="component" value="Unassembled WGS sequence"/>
</dbReference>
<organism evidence="3 4">
    <name type="scientific">Cymbomonas tetramitiformis</name>
    <dbReference type="NCBI Taxonomy" id="36881"/>
    <lineage>
        <taxon>Eukaryota</taxon>
        <taxon>Viridiplantae</taxon>
        <taxon>Chlorophyta</taxon>
        <taxon>Pyramimonadophyceae</taxon>
        <taxon>Pyramimonadales</taxon>
        <taxon>Pyramimonadaceae</taxon>
        <taxon>Cymbomonas</taxon>
    </lineage>
</organism>
<feature type="transmembrane region" description="Helical" evidence="2">
    <location>
        <begin position="229"/>
        <end position="248"/>
    </location>
</feature>
<dbReference type="AlphaFoldDB" id="A0AAE0C0V9"/>
<feature type="region of interest" description="Disordered" evidence="1">
    <location>
        <begin position="1"/>
        <end position="44"/>
    </location>
</feature>
<keyword evidence="2" id="KW-0472">Membrane</keyword>
<keyword evidence="2" id="KW-1133">Transmembrane helix</keyword>
<keyword evidence="2" id="KW-0812">Transmembrane</keyword>
<proteinExistence type="predicted"/>
<dbReference type="SUPFAM" id="SSF54427">
    <property type="entry name" value="NTF2-like"/>
    <property type="match status" value="1"/>
</dbReference>
<evidence type="ECO:0000313" key="4">
    <source>
        <dbReference type="Proteomes" id="UP001190700"/>
    </source>
</evidence>